<evidence type="ECO:0000256" key="7">
    <source>
        <dbReference type="ARBA" id="ARBA00024942"/>
    </source>
</evidence>
<sequence>MGHSPVLFGFKTWKRRQTPAFTFVLEPFGRLLRLTALNEMVGSNARTNLKNVESHMQTDTTRENSPTGAPQASQTQQDLSATAPGQLRVIKRNGTVVPYTDDKITVAITKAFLAVEGGNAAASSRIHDTVARLTEQVSATFKRRMPSGGTIHIEEIQDQVELALMRAGEQKVARDYVIYRDSRAKERAVRAPEEQVQAHPSIRITRADGSFAPLDMGRLNTIVTEACEGLAEVDADLIQTETLKNLYDGVALKDVNTALVMTARTLVEREPNYSFVTARLLMDTLRAEGLGFLGVADSATHHEMADLYAKALPAYVTAGIKFELLNPVLAEFDLEKLGKAINHERDQQFTYLGLQTLYDRYFIHKDGVRFELPQIFFMRVAMGLAIEEKAREDRAIEFYNLLSSFDYMSSTPTLFNAGTLRPQLSSCYLTTVPDDLSGIYHAIHDNAMLSKFAGGLGNDWTPVRALGSYIKGTNGKSQGVVPFLKVVNDTAVAVNQGGKRKGAVCAYLETWHMDIEEFIELRKNTGDDRRRTHDMNTANWIPDLFMKRVFDDGPWTLFSPSEVPDLHDLTGKAFQERYEYYEALTEYPGKIKLFKTIQAKDLWRKMLSMLFETGHPWLTFKDPCNLRSPQQHVGVVHSSNLCTEITLNTNKDEIAVCNLGSINLPNHIVDGKLDTDKLKRTVDVAVRMLDNVIDINYYSVPQAKNSNLRHRPVGLGIMGFQDALYLQHIPYGSDAAVQFADTSMEAVSYYAIQASCDLADERGAYETFQGSLWSKGILPLDSQQILIEQRGEKYISVDLKETLDWAPVRARVQKGIRNSNIMAIAPTATIANITGVSQSIEPTYQNLYVKSNLSGEFTVINPYLVRDLKARGLWDSVMINDLKYYDGSVQQIERIPQELKELYATAFEVDTKWIVDAASRRQKWIDQAQSLNLYIAGASGKKLDVTYRMAWYRGLKTTYYLRALAATSTEKSTVNTGKLNAVSSGGHGPDDSAITAPRPTEAAPAGPAPVPKACAIDEPDCEACQ</sequence>
<evidence type="ECO:0000256" key="10">
    <source>
        <dbReference type="RuleBase" id="RU003410"/>
    </source>
</evidence>
<dbReference type="CDD" id="cd01679">
    <property type="entry name" value="RNR_I"/>
    <property type="match status" value="1"/>
</dbReference>
<protein>
    <recommendedName>
        <fullName evidence="10">Ribonucleoside-diphosphate reductase</fullName>
        <ecNumber evidence="10">1.17.4.1</ecNumber>
    </recommendedName>
</protein>
<dbReference type="Pfam" id="PF02867">
    <property type="entry name" value="Ribonuc_red_lgC"/>
    <property type="match status" value="1"/>
</dbReference>
<dbReference type="GO" id="GO:0005971">
    <property type="term" value="C:ribonucleoside-diphosphate reductase complex"/>
    <property type="evidence" value="ECO:0007669"/>
    <property type="project" value="TreeGrafter"/>
</dbReference>
<dbReference type="PANTHER" id="PTHR11573">
    <property type="entry name" value="RIBONUCLEOSIDE-DIPHOSPHATE REDUCTASE LARGE CHAIN"/>
    <property type="match status" value="1"/>
</dbReference>
<dbReference type="UniPathway" id="UPA00326"/>
<dbReference type="EC" id="1.17.4.1" evidence="10"/>
<dbReference type="InterPro" id="IPR005144">
    <property type="entry name" value="ATP-cone_dom"/>
</dbReference>
<dbReference type="NCBIfam" id="NF005544">
    <property type="entry name" value="PRK07207.1"/>
    <property type="match status" value="1"/>
</dbReference>
<dbReference type="FunFam" id="3.20.70.20:FF:000009">
    <property type="entry name" value="Ribonucleoside-diphosphate reductase"/>
    <property type="match status" value="1"/>
</dbReference>
<dbReference type="Pfam" id="PF03477">
    <property type="entry name" value="ATP-cone"/>
    <property type="match status" value="2"/>
</dbReference>
<dbReference type="InterPro" id="IPR000788">
    <property type="entry name" value="RNR_lg_C"/>
</dbReference>
<dbReference type="AlphaFoldDB" id="A0A3M2XGK0"/>
<evidence type="ECO:0000256" key="1">
    <source>
        <dbReference type="ARBA" id="ARBA00010406"/>
    </source>
</evidence>
<evidence type="ECO:0000256" key="8">
    <source>
        <dbReference type="ARBA" id="ARBA00047754"/>
    </source>
</evidence>
<feature type="domain" description="ATP-cone" evidence="12">
    <location>
        <begin position="202"/>
        <end position="291"/>
    </location>
</feature>
<evidence type="ECO:0000256" key="2">
    <source>
        <dbReference type="ARBA" id="ARBA00022533"/>
    </source>
</evidence>
<dbReference type="NCBIfam" id="TIGR02506">
    <property type="entry name" value="NrdE_NrdA"/>
    <property type="match status" value="1"/>
</dbReference>
<evidence type="ECO:0000256" key="9">
    <source>
        <dbReference type="PROSITE-ProRule" id="PRU00492"/>
    </source>
</evidence>
<keyword evidence="4 9" id="KW-0067">ATP-binding</keyword>
<keyword evidence="2" id="KW-0021">Allosteric enzyme</keyword>
<keyword evidence="5 10" id="KW-0560">Oxidoreductase</keyword>
<evidence type="ECO:0000256" key="3">
    <source>
        <dbReference type="ARBA" id="ARBA00022741"/>
    </source>
</evidence>
<comment type="catalytic activity">
    <reaction evidence="8 10">
        <text>a 2'-deoxyribonucleoside 5'-diphosphate + [thioredoxin]-disulfide + H2O = a ribonucleoside 5'-diphosphate + [thioredoxin]-dithiol</text>
        <dbReference type="Rhea" id="RHEA:23252"/>
        <dbReference type="Rhea" id="RHEA-COMP:10698"/>
        <dbReference type="Rhea" id="RHEA-COMP:10700"/>
        <dbReference type="ChEBI" id="CHEBI:15377"/>
        <dbReference type="ChEBI" id="CHEBI:29950"/>
        <dbReference type="ChEBI" id="CHEBI:50058"/>
        <dbReference type="ChEBI" id="CHEBI:57930"/>
        <dbReference type="ChEBI" id="CHEBI:73316"/>
        <dbReference type="EC" id="1.17.4.1"/>
    </reaction>
</comment>
<dbReference type="InterPro" id="IPR013509">
    <property type="entry name" value="RNR_lsu_N"/>
</dbReference>
<name>A0A3M2XGK0_PSESJ</name>
<evidence type="ECO:0000259" key="12">
    <source>
        <dbReference type="PROSITE" id="PS51161"/>
    </source>
</evidence>
<gene>
    <name evidence="13" type="ORF">ALQ44_04618</name>
</gene>
<dbReference type="GO" id="GO:0004748">
    <property type="term" value="F:ribonucleoside-diphosphate reductase activity, thioredoxin disulfide as acceptor"/>
    <property type="evidence" value="ECO:0007669"/>
    <property type="project" value="UniProtKB-EC"/>
</dbReference>
<evidence type="ECO:0000256" key="5">
    <source>
        <dbReference type="ARBA" id="ARBA00023002"/>
    </source>
</evidence>
<reference evidence="13 14" key="1">
    <citation type="submission" date="2018-08" db="EMBL/GenBank/DDBJ databases">
        <title>Recombination of ecologically and evolutionarily significant loci maintains genetic cohesion in the Pseudomonas syringae species complex.</title>
        <authorList>
            <person name="Dillon M."/>
            <person name="Thakur S."/>
            <person name="Almeida R.N.D."/>
            <person name="Weir B.S."/>
            <person name="Guttman D.S."/>
        </authorList>
    </citation>
    <scope>NUCLEOTIDE SEQUENCE [LARGE SCALE GENOMIC DNA]</scope>
    <source>
        <strain evidence="13 14">ICMP 2788</strain>
    </source>
</reference>
<dbReference type="InterPro" id="IPR013346">
    <property type="entry name" value="NrdE_NrdA_C"/>
</dbReference>
<evidence type="ECO:0000313" key="13">
    <source>
        <dbReference type="EMBL" id="RMO29134.1"/>
    </source>
</evidence>
<dbReference type="EMBL" id="RBPQ01000100">
    <property type="protein sequence ID" value="RMO29134.1"/>
    <property type="molecule type" value="Genomic_DNA"/>
</dbReference>
<proteinExistence type="inferred from homology"/>
<dbReference type="SUPFAM" id="SSF51998">
    <property type="entry name" value="PFL-like glycyl radical enzymes"/>
    <property type="match status" value="1"/>
</dbReference>
<feature type="domain" description="ATP-cone" evidence="12">
    <location>
        <begin position="87"/>
        <end position="187"/>
    </location>
</feature>
<accession>A0A3M2XGK0</accession>
<dbReference type="PANTHER" id="PTHR11573:SF6">
    <property type="entry name" value="RIBONUCLEOSIDE-DIPHOSPHATE REDUCTASE LARGE SUBUNIT"/>
    <property type="match status" value="1"/>
</dbReference>
<organism evidence="13 14">
    <name type="scientific">Pseudomonas syringae pv. pisi</name>
    <dbReference type="NCBI Taxonomy" id="59510"/>
    <lineage>
        <taxon>Bacteria</taxon>
        <taxon>Pseudomonadati</taxon>
        <taxon>Pseudomonadota</taxon>
        <taxon>Gammaproteobacteria</taxon>
        <taxon>Pseudomonadales</taxon>
        <taxon>Pseudomonadaceae</taxon>
        <taxon>Pseudomonas</taxon>
        <taxon>Pseudomonas syringae</taxon>
    </lineage>
</organism>
<dbReference type="Proteomes" id="UP000276886">
    <property type="component" value="Unassembled WGS sequence"/>
</dbReference>
<dbReference type="Gene3D" id="3.20.70.20">
    <property type="match status" value="1"/>
</dbReference>
<comment type="function">
    <text evidence="7 10">Provides the precursors necessary for DNA synthesis. Catalyzes the biosynthesis of deoxyribonucleotides from the corresponding ribonucleotides.</text>
</comment>
<feature type="compositionally biased region" description="Low complexity" evidence="11">
    <location>
        <begin position="993"/>
        <end position="1005"/>
    </location>
</feature>
<dbReference type="Pfam" id="PF00317">
    <property type="entry name" value="Ribonuc_red_lgN"/>
    <property type="match status" value="1"/>
</dbReference>
<dbReference type="PRINTS" id="PR01183">
    <property type="entry name" value="RIBORDTASEM1"/>
</dbReference>
<feature type="compositionally biased region" description="Polar residues" evidence="11">
    <location>
        <begin position="48"/>
        <end position="80"/>
    </location>
</feature>
<dbReference type="PROSITE" id="PS00089">
    <property type="entry name" value="RIBORED_LARGE"/>
    <property type="match status" value="1"/>
</dbReference>
<keyword evidence="6 10" id="KW-0215">Deoxyribonucleotide synthesis</keyword>
<dbReference type="InterPro" id="IPR008926">
    <property type="entry name" value="RNR_R1-su_N"/>
</dbReference>
<comment type="caution">
    <text evidence="13">The sequence shown here is derived from an EMBL/GenBank/DDBJ whole genome shotgun (WGS) entry which is preliminary data.</text>
</comment>
<keyword evidence="3 9" id="KW-0547">Nucleotide-binding</keyword>
<evidence type="ECO:0000313" key="14">
    <source>
        <dbReference type="Proteomes" id="UP000276886"/>
    </source>
</evidence>
<comment type="similarity">
    <text evidence="1 10">Belongs to the ribonucleoside diphosphate reductase large chain family.</text>
</comment>
<evidence type="ECO:0000256" key="11">
    <source>
        <dbReference type="SAM" id="MobiDB-lite"/>
    </source>
</evidence>
<feature type="region of interest" description="Disordered" evidence="11">
    <location>
        <begin position="48"/>
        <end position="84"/>
    </location>
</feature>
<dbReference type="GO" id="GO:0009263">
    <property type="term" value="P:deoxyribonucleotide biosynthetic process"/>
    <property type="evidence" value="ECO:0007669"/>
    <property type="project" value="UniProtKB-KW"/>
</dbReference>
<evidence type="ECO:0000256" key="4">
    <source>
        <dbReference type="ARBA" id="ARBA00022840"/>
    </source>
</evidence>
<dbReference type="InterPro" id="IPR039718">
    <property type="entry name" value="Rrm1"/>
</dbReference>
<dbReference type="GO" id="GO:0005524">
    <property type="term" value="F:ATP binding"/>
    <property type="evidence" value="ECO:0007669"/>
    <property type="project" value="UniProtKB-UniRule"/>
</dbReference>
<evidence type="ECO:0000256" key="6">
    <source>
        <dbReference type="ARBA" id="ARBA00023116"/>
    </source>
</evidence>
<dbReference type="SUPFAM" id="SSF48168">
    <property type="entry name" value="R1 subunit of ribonucleotide reductase, N-terminal domain"/>
    <property type="match status" value="1"/>
</dbReference>
<dbReference type="PROSITE" id="PS51161">
    <property type="entry name" value="ATP_CONE"/>
    <property type="match status" value="2"/>
</dbReference>
<feature type="region of interest" description="Disordered" evidence="11">
    <location>
        <begin position="977"/>
        <end position="1011"/>
    </location>
</feature>